<name>A0A4Q9FFD5_9FLAO</name>
<proteinExistence type="predicted"/>
<dbReference type="InterPro" id="IPR010321">
    <property type="entry name" value="DUF922"/>
</dbReference>
<evidence type="ECO:0000313" key="1">
    <source>
        <dbReference type="EMBL" id="TBN04917.1"/>
    </source>
</evidence>
<dbReference type="AlphaFoldDB" id="A0A4Q9FFD5"/>
<sequence length="173" mass="20550">MCLLLFVQTNDEPVMSWQEAYRLTWNDFKAKPKYSSSAVATAASGITFGFSIRESDDRVISFTTEVHAHFYPEQSWYKPERADNHVLGHEQLHFDITELFARKFRKRISLLKTTNDVAKRLRAIHRNINKELAEFQNQYDTETDFSRDIEMQLQWELFIKKELKKLDYFKSAD</sequence>
<dbReference type="OrthoDB" id="5431540at2"/>
<comment type="caution">
    <text evidence="1">The sequence shown here is derived from an EMBL/GenBank/DDBJ whole genome shotgun (WGS) entry which is preliminary data.</text>
</comment>
<accession>A0A4Q9FFD5</accession>
<evidence type="ECO:0000313" key="2">
    <source>
        <dbReference type="Proteomes" id="UP000291142"/>
    </source>
</evidence>
<keyword evidence="2" id="KW-1185">Reference proteome</keyword>
<protein>
    <submittedName>
        <fullName evidence="1">DUF922 domain-containing protein</fullName>
    </submittedName>
</protein>
<dbReference type="EMBL" id="SIRT01000003">
    <property type="protein sequence ID" value="TBN04917.1"/>
    <property type="molecule type" value="Genomic_DNA"/>
</dbReference>
<dbReference type="Proteomes" id="UP000291142">
    <property type="component" value="Unassembled WGS sequence"/>
</dbReference>
<dbReference type="Pfam" id="PF06037">
    <property type="entry name" value="DUF922"/>
    <property type="match status" value="1"/>
</dbReference>
<reference evidence="1 2" key="1">
    <citation type="submission" date="2019-02" db="EMBL/GenBank/DDBJ databases">
        <title>Hyunsoonleella sp., isolated from marine sediment.</title>
        <authorList>
            <person name="Liu B.-T."/>
        </authorList>
    </citation>
    <scope>NUCLEOTIDE SEQUENCE [LARGE SCALE GENOMIC DNA]</scope>
    <source>
        <strain evidence="1 2">T58</strain>
    </source>
</reference>
<gene>
    <name evidence="1" type="ORF">EYD45_06170</name>
</gene>
<organism evidence="1 2">
    <name type="scientific">Hyunsoonleella flava</name>
    <dbReference type="NCBI Taxonomy" id="2527939"/>
    <lineage>
        <taxon>Bacteria</taxon>
        <taxon>Pseudomonadati</taxon>
        <taxon>Bacteroidota</taxon>
        <taxon>Flavobacteriia</taxon>
        <taxon>Flavobacteriales</taxon>
        <taxon>Flavobacteriaceae</taxon>
    </lineage>
</organism>